<evidence type="ECO:0008006" key="3">
    <source>
        <dbReference type="Google" id="ProtNLM"/>
    </source>
</evidence>
<protein>
    <recommendedName>
        <fullName evidence="3">DUF721 domain-containing protein</fullName>
    </recommendedName>
</protein>
<proteinExistence type="predicted"/>
<sequence length="140" mass="15894">MDLEKIGKKDSRLAALIKQSQQWRKLDRQVKQIMPANLRPHFQTACVEDGVLILLADNNMALSRLRMIAPGLLPQLQEIVADIREVRVKIVPKQAEAARENRLVLSDAAIEGFKDTAERLAHHPELAEALRQLADKYGRR</sequence>
<keyword evidence="2" id="KW-1185">Reference proteome</keyword>
<accession>A0ABX3WJW8</accession>
<name>A0ABX3WJW8_9NEIS</name>
<reference evidence="1 2" key="1">
    <citation type="submission" date="2017-01" db="EMBL/GenBank/DDBJ databases">
        <authorList>
            <person name="Wolfgang W.J."/>
            <person name="Cole J."/>
            <person name="Wroblewski D."/>
            <person name="Mcginnis J."/>
            <person name="Musser K.A."/>
        </authorList>
    </citation>
    <scope>NUCLEOTIDE SEQUENCE [LARGE SCALE GENOMIC DNA]</scope>
    <source>
        <strain evidence="1 2">93087</strain>
    </source>
</reference>
<dbReference type="Pfam" id="PF05258">
    <property type="entry name" value="DciA"/>
    <property type="match status" value="1"/>
</dbReference>
<dbReference type="InterPro" id="IPR007922">
    <property type="entry name" value="DciA-like"/>
</dbReference>
<dbReference type="EMBL" id="MTAC01000021">
    <property type="protein sequence ID" value="OSI33504.1"/>
    <property type="molecule type" value="Genomic_DNA"/>
</dbReference>
<dbReference type="Proteomes" id="UP000193346">
    <property type="component" value="Unassembled WGS sequence"/>
</dbReference>
<comment type="caution">
    <text evidence="1">The sequence shown here is derived from an EMBL/GenBank/DDBJ whole genome shotgun (WGS) entry which is preliminary data.</text>
</comment>
<gene>
    <name evidence="1" type="ORF">BV913_08760</name>
</gene>
<evidence type="ECO:0000313" key="1">
    <source>
        <dbReference type="EMBL" id="OSI33504.1"/>
    </source>
</evidence>
<organism evidence="1 2">
    <name type="scientific">Neisseria dumasiana</name>
    <dbReference type="NCBI Taxonomy" id="1931275"/>
    <lineage>
        <taxon>Bacteria</taxon>
        <taxon>Pseudomonadati</taxon>
        <taxon>Pseudomonadota</taxon>
        <taxon>Betaproteobacteria</taxon>
        <taxon>Neisseriales</taxon>
        <taxon>Neisseriaceae</taxon>
        <taxon>Neisseria</taxon>
    </lineage>
</organism>
<evidence type="ECO:0000313" key="2">
    <source>
        <dbReference type="Proteomes" id="UP000193346"/>
    </source>
</evidence>
<dbReference type="RefSeq" id="WP_085418656.1">
    <property type="nucleotide sequence ID" value="NZ_CP091509.1"/>
</dbReference>